<keyword evidence="1" id="KW-0802">TPR repeat</keyword>
<dbReference type="PROSITE" id="PS50005">
    <property type="entry name" value="TPR"/>
    <property type="match status" value="1"/>
</dbReference>
<evidence type="ECO:0000313" key="2">
    <source>
        <dbReference type="EMBL" id="QHX44322.1"/>
    </source>
</evidence>
<dbReference type="AlphaFoldDB" id="A0A6P1Y5X5"/>
<evidence type="ECO:0000256" key="1">
    <source>
        <dbReference type="PROSITE-ProRule" id="PRU00339"/>
    </source>
</evidence>
<evidence type="ECO:0008006" key="4">
    <source>
        <dbReference type="Google" id="ProtNLM"/>
    </source>
</evidence>
<sequence>MINHNVQFFRYKIVKHTADTQPWIQSISVIPLIMAVITLFCALCSISCASVQTDIRYSGGAGSAREKVLETLEATIVSQRIQYNPEQLKRTQADIEATLREPSTDSSYLARLHALSADVYLLQRQPNEARKQLAAAKQQNEYDEYVQLVSARLISDPEKRRAYLEERLVQNPTYYRLKAELGGLYFAAQDYRNALAAFDASLSFLPEGYRQLYGKQREQSLQLYTIDGASIRKSSEKILQTPQLSLVEMATLTQDSTNALDFITGTAEWKPPLLAEYLQKDGWYHPERNVLKDLASKKDAALFLWHLIVGNDESRLKRYTRYYTSKRRLPIPDVMMDGVYFDAIVGTVEEDVVPLTDGKNFEPDKPVSGMEFYRWLLKADALR</sequence>
<dbReference type="EMBL" id="CP048020">
    <property type="protein sequence ID" value="QHX44322.1"/>
    <property type="molecule type" value="Genomic_DNA"/>
</dbReference>
<dbReference type="SUPFAM" id="SSF48452">
    <property type="entry name" value="TPR-like"/>
    <property type="match status" value="1"/>
</dbReference>
<proteinExistence type="predicted"/>
<dbReference type="InterPro" id="IPR011990">
    <property type="entry name" value="TPR-like_helical_dom_sf"/>
</dbReference>
<gene>
    <name evidence="2" type="ORF">GWP43_13590</name>
</gene>
<dbReference type="InterPro" id="IPR019734">
    <property type="entry name" value="TPR_rpt"/>
</dbReference>
<dbReference type="KEGG" id="trz:GWP43_13590"/>
<protein>
    <recommendedName>
        <fullName evidence="4">Tetratricopeptide repeat protein</fullName>
    </recommendedName>
</protein>
<dbReference type="Gene3D" id="1.25.40.10">
    <property type="entry name" value="Tetratricopeptide repeat domain"/>
    <property type="match status" value="1"/>
</dbReference>
<dbReference type="Proteomes" id="UP000464374">
    <property type="component" value="Chromosome"/>
</dbReference>
<name>A0A6P1Y5X5_9SPIR</name>
<accession>A0A6P1Y5X5</accession>
<evidence type="ECO:0000313" key="3">
    <source>
        <dbReference type="Proteomes" id="UP000464374"/>
    </source>
</evidence>
<feature type="repeat" description="TPR" evidence="1">
    <location>
        <begin position="175"/>
        <end position="208"/>
    </location>
</feature>
<dbReference type="RefSeq" id="WP_162664596.1">
    <property type="nucleotide sequence ID" value="NZ_CP048020.1"/>
</dbReference>
<organism evidence="2 3">
    <name type="scientific">Treponema vincentii</name>
    <dbReference type="NCBI Taxonomy" id="69710"/>
    <lineage>
        <taxon>Bacteria</taxon>
        <taxon>Pseudomonadati</taxon>
        <taxon>Spirochaetota</taxon>
        <taxon>Spirochaetia</taxon>
        <taxon>Spirochaetales</taxon>
        <taxon>Treponemataceae</taxon>
        <taxon>Treponema</taxon>
    </lineage>
</organism>
<reference evidence="2 3" key="1">
    <citation type="submission" date="2020-01" db="EMBL/GenBank/DDBJ databases">
        <title>Complete genome sequence of a human oral phylogroup 1 Treponema sp. strain ATCC 700766, originally isolated from periodontitis dental plaque.</title>
        <authorList>
            <person name="Chan Y."/>
            <person name="Huo Y.-B."/>
            <person name="Yu X.-L."/>
            <person name="Zeng H."/>
            <person name="Leung W.-K."/>
            <person name="Watt R.M."/>
        </authorList>
    </citation>
    <scope>NUCLEOTIDE SEQUENCE [LARGE SCALE GENOMIC DNA]</scope>
    <source>
        <strain evidence="2 3">OMZ 804</strain>
    </source>
</reference>